<dbReference type="Gene3D" id="3.40.50.150">
    <property type="entry name" value="Vaccinia Virus protein VP39"/>
    <property type="match status" value="1"/>
</dbReference>
<dbReference type="GO" id="GO:0032259">
    <property type="term" value="P:methylation"/>
    <property type="evidence" value="ECO:0007669"/>
    <property type="project" value="InterPro"/>
</dbReference>
<reference evidence="1" key="1">
    <citation type="submission" date="2020-04" db="EMBL/GenBank/DDBJ databases">
        <authorList>
            <person name="Chiriac C."/>
            <person name="Salcher M."/>
            <person name="Ghai R."/>
            <person name="Kavagutti S V."/>
        </authorList>
    </citation>
    <scope>NUCLEOTIDE SEQUENCE</scope>
</reference>
<dbReference type="PROSITE" id="PS00092">
    <property type="entry name" value="N6_MTASE"/>
    <property type="match status" value="1"/>
</dbReference>
<dbReference type="EMBL" id="LR796409">
    <property type="protein sequence ID" value="CAB4142542.1"/>
    <property type="molecule type" value="Genomic_DNA"/>
</dbReference>
<dbReference type="GO" id="GO:0003676">
    <property type="term" value="F:nucleic acid binding"/>
    <property type="evidence" value="ECO:0007669"/>
    <property type="project" value="InterPro"/>
</dbReference>
<proteinExistence type="predicted"/>
<evidence type="ECO:0000313" key="1">
    <source>
        <dbReference type="EMBL" id="CAB4142542.1"/>
    </source>
</evidence>
<gene>
    <name evidence="1" type="ORF">UFOVP451_27</name>
</gene>
<evidence type="ECO:0008006" key="2">
    <source>
        <dbReference type="Google" id="ProtNLM"/>
    </source>
</evidence>
<dbReference type="SUPFAM" id="SSF53335">
    <property type="entry name" value="S-adenosyl-L-methionine-dependent methyltransferases"/>
    <property type="match status" value="1"/>
</dbReference>
<dbReference type="InterPro" id="IPR002052">
    <property type="entry name" value="DNA_methylase_N6_adenine_CS"/>
</dbReference>
<sequence>MSSTNRSNARDSHVSDFYVTPVEQITMFLRDFVKAEPNFYKGLILDPCAGGDAQHPMSYPTALKVPVFTMDIREDSLAAVKGDYLNTNLDYAPDLIITNPPFNIAIDIIEKALRDVSENGFVIMLLRLNFFGGQLRKKFWDQYMPKYCYIHHKRMSFTDDNKTDSIEYAHFIWQKGHYPEFTKVKVI</sequence>
<dbReference type="GO" id="GO:0008168">
    <property type="term" value="F:methyltransferase activity"/>
    <property type="evidence" value="ECO:0007669"/>
    <property type="project" value="InterPro"/>
</dbReference>
<name>A0A6J5M8N1_9CAUD</name>
<accession>A0A6J5M8N1</accession>
<protein>
    <recommendedName>
        <fullName evidence="2">AdoMet_MTases domain containing protein</fullName>
    </recommendedName>
</protein>
<dbReference type="InterPro" id="IPR029063">
    <property type="entry name" value="SAM-dependent_MTases_sf"/>
</dbReference>
<organism evidence="1">
    <name type="scientific">uncultured Caudovirales phage</name>
    <dbReference type="NCBI Taxonomy" id="2100421"/>
    <lineage>
        <taxon>Viruses</taxon>
        <taxon>Duplodnaviria</taxon>
        <taxon>Heunggongvirae</taxon>
        <taxon>Uroviricota</taxon>
        <taxon>Caudoviricetes</taxon>
        <taxon>Peduoviridae</taxon>
        <taxon>Maltschvirus</taxon>
        <taxon>Maltschvirus maltsch</taxon>
    </lineage>
</organism>